<protein>
    <submittedName>
        <fullName evidence="1">Uncharacterized protein</fullName>
    </submittedName>
</protein>
<evidence type="ECO:0000313" key="2">
    <source>
        <dbReference type="Proteomes" id="UP000716291"/>
    </source>
</evidence>
<dbReference type="Proteomes" id="UP000716291">
    <property type="component" value="Unassembled WGS sequence"/>
</dbReference>
<reference evidence="1" key="1">
    <citation type="journal article" date="2020" name="Microb. Genom.">
        <title>Genetic diversity of clinical and environmental Mucorales isolates obtained from an investigation of mucormycosis cases among solid organ transplant recipients.</title>
        <authorList>
            <person name="Nguyen M.H."/>
            <person name="Kaul D."/>
            <person name="Muto C."/>
            <person name="Cheng S.J."/>
            <person name="Richter R.A."/>
            <person name="Bruno V.M."/>
            <person name="Liu G."/>
            <person name="Beyhan S."/>
            <person name="Sundermann A.J."/>
            <person name="Mounaud S."/>
            <person name="Pasculle A.W."/>
            <person name="Nierman W.C."/>
            <person name="Driscoll E."/>
            <person name="Cumbie R."/>
            <person name="Clancy C.J."/>
            <person name="Dupont C.L."/>
        </authorList>
    </citation>
    <scope>NUCLEOTIDE SEQUENCE</scope>
    <source>
        <strain evidence="1">GL11</strain>
    </source>
</reference>
<comment type="caution">
    <text evidence="1">The sequence shown here is derived from an EMBL/GenBank/DDBJ whole genome shotgun (WGS) entry which is preliminary data.</text>
</comment>
<dbReference type="OrthoDB" id="2232592at2759"/>
<gene>
    <name evidence="1" type="ORF">G6F64_005731</name>
</gene>
<evidence type="ECO:0000313" key="1">
    <source>
        <dbReference type="EMBL" id="KAG1308864.1"/>
    </source>
</evidence>
<accession>A0A9P7BS72</accession>
<dbReference type="EMBL" id="JAANQT010000719">
    <property type="protein sequence ID" value="KAG1308864.1"/>
    <property type="molecule type" value="Genomic_DNA"/>
</dbReference>
<keyword evidence="2" id="KW-1185">Reference proteome</keyword>
<dbReference type="AlphaFoldDB" id="A0A9P7BS72"/>
<proteinExistence type="predicted"/>
<organism evidence="1 2">
    <name type="scientific">Rhizopus oryzae</name>
    <name type="common">Mucormycosis agent</name>
    <name type="synonym">Rhizopus arrhizus var. delemar</name>
    <dbReference type="NCBI Taxonomy" id="64495"/>
    <lineage>
        <taxon>Eukaryota</taxon>
        <taxon>Fungi</taxon>
        <taxon>Fungi incertae sedis</taxon>
        <taxon>Mucoromycota</taxon>
        <taxon>Mucoromycotina</taxon>
        <taxon>Mucoromycetes</taxon>
        <taxon>Mucorales</taxon>
        <taxon>Mucorineae</taxon>
        <taxon>Rhizopodaceae</taxon>
        <taxon>Rhizopus</taxon>
    </lineage>
</organism>
<name>A0A9P7BS72_RHIOR</name>
<sequence>MNYSTLTHRVPLVDCSPLPMGYKGTVNDPVVDMHTQQQQDSLHLPDLNYLSKEPQSSVYQGGYVYDKQQQHQAKNTSPSLLHRSFQAELVHYHFIDLDSFHSRASTSSSYSSFQNDLLNQKDETVDNNSFEEDCINQTK</sequence>